<evidence type="ECO:0000313" key="2">
    <source>
        <dbReference type="EMBL" id="QHU16392.1"/>
    </source>
</evidence>
<accession>A0A6C0KED8</accession>
<evidence type="ECO:0000256" key="1">
    <source>
        <dbReference type="SAM" id="MobiDB-lite"/>
    </source>
</evidence>
<name>A0A6C0KED8_9ZZZZ</name>
<dbReference type="EMBL" id="MN740881">
    <property type="protein sequence ID" value="QHU16392.1"/>
    <property type="molecule type" value="Genomic_DNA"/>
</dbReference>
<organism evidence="2">
    <name type="scientific">viral metagenome</name>
    <dbReference type="NCBI Taxonomy" id="1070528"/>
    <lineage>
        <taxon>unclassified sequences</taxon>
        <taxon>metagenomes</taxon>
        <taxon>organismal metagenomes</taxon>
    </lineage>
</organism>
<feature type="region of interest" description="Disordered" evidence="1">
    <location>
        <begin position="77"/>
        <end position="120"/>
    </location>
</feature>
<dbReference type="AlphaFoldDB" id="A0A6C0KED8"/>
<feature type="compositionally biased region" description="Basic residues" evidence="1">
    <location>
        <begin position="92"/>
        <end position="120"/>
    </location>
</feature>
<reference evidence="2" key="1">
    <citation type="journal article" date="2020" name="Nature">
        <title>Giant virus diversity and host interactions through global metagenomics.</title>
        <authorList>
            <person name="Schulz F."/>
            <person name="Roux S."/>
            <person name="Paez-Espino D."/>
            <person name="Jungbluth S."/>
            <person name="Walsh D.A."/>
            <person name="Denef V.J."/>
            <person name="McMahon K.D."/>
            <person name="Konstantinidis K.T."/>
            <person name="Eloe-Fadrosh E.A."/>
            <person name="Kyrpides N.C."/>
            <person name="Woyke T."/>
        </authorList>
    </citation>
    <scope>NUCLEOTIDE SEQUENCE</scope>
    <source>
        <strain evidence="2">GVMAG-S-3300011013-78</strain>
    </source>
</reference>
<proteinExistence type="predicted"/>
<protein>
    <submittedName>
        <fullName evidence="2">Uncharacterized protein</fullName>
    </submittedName>
</protein>
<sequence>MIYETYNTMSQIFKNGKLIDSRAVHGEYDGEKMNIKVIDNCNEEYVHLTKENLLELMELKSDSLSLTDRLKKDFTNKHYKMVKAKKSESKQSKKISKKKSKRNNKKKSKRNNSKTKKLKK</sequence>